<name>A0A7T7XJL7_9SPIR</name>
<evidence type="ECO:0000259" key="1">
    <source>
        <dbReference type="Pfam" id="PF08241"/>
    </source>
</evidence>
<dbReference type="Pfam" id="PF08241">
    <property type="entry name" value="Methyltransf_11"/>
    <property type="match status" value="1"/>
</dbReference>
<dbReference type="PANTHER" id="PTHR43591:SF110">
    <property type="entry name" value="RHODANESE DOMAIN-CONTAINING PROTEIN"/>
    <property type="match status" value="1"/>
</dbReference>
<dbReference type="AlphaFoldDB" id="A0A7T7XJL7"/>
<dbReference type="Proteomes" id="UP000595917">
    <property type="component" value="Chromosome"/>
</dbReference>
<keyword evidence="2" id="KW-0808">Transferase</keyword>
<reference evidence="2" key="1">
    <citation type="submission" date="2021-01" db="EMBL/GenBank/DDBJ databases">
        <title>Description of Breznakiella homolactica.</title>
        <authorList>
            <person name="Song Y."/>
            <person name="Brune A."/>
        </authorList>
    </citation>
    <scope>NUCLEOTIDE SEQUENCE</scope>
    <source>
        <strain evidence="2">RmG30</strain>
    </source>
</reference>
<dbReference type="GO" id="GO:0008757">
    <property type="term" value="F:S-adenosylmethionine-dependent methyltransferase activity"/>
    <property type="evidence" value="ECO:0007669"/>
    <property type="project" value="InterPro"/>
</dbReference>
<dbReference type="SUPFAM" id="SSF53335">
    <property type="entry name" value="S-adenosyl-L-methionine-dependent methyltransferases"/>
    <property type="match status" value="1"/>
</dbReference>
<dbReference type="Gene3D" id="3.40.50.150">
    <property type="entry name" value="Vaccinia Virus protein VP39"/>
    <property type="match status" value="1"/>
</dbReference>
<dbReference type="RefSeq" id="WP_215624935.1">
    <property type="nucleotide sequence ID" value="NZ_CP067089.2"/>
</dbReference>
<feature type="domain" description="Methyltransferase type 11" evidence="1">
    <location>
        <begin position="51"/>
        <end position="147"/>
    </location>
</feature>
<sequence length="261" mass="29806">MDNKELVNSFDKKAAAYDDETNTFSHKIIEYINQENLKLELPKPDKSIKLLDLGGGTGKYSLFFSKLGYTVSLADISKESLLIAGERFSRENEQITMVNSSGENLPFGDKSFGIILMLGGVISYASNPEDLLKECRRVLKDKGILYLDFLNTIGWGNEVLNIKKRLEIIEQKEAFIKMPDWDYPAHLFNYKYMEEMIQTSGFRIKSKYALINATTSLPLSVRYGKEYDAETLDRYKKIELELSRDKECYGTSWSCCIGAVK</sequence>
<accession>A0A7T7XJL7</accession>
<dbReference type="CDD" id="cd02440">
    <property type="entry name" value="AdoMet_MTases"/>
    <property type="match status" value="1"/>
</dbReference>
<dbReference type="EMBL" id="CP067089">
    <property type="protein sequence ID" value="QQO07629.1"/>
    <property type="molecule type" value="Genomic_DNA"/>
</dbReference>
<dbReference type="InterPro" id="IPR013216">
    <property type="entry name" value="Methyltransf_11"/>
</dbReference>
<evidence type="ECO:0000313" key="3">
    <source>
        <dbReference type="Proteomes" id="UP000595917"/>
    </source>
</evidence>
<keyword evidence="3" id="KW-1185">Reference proteome</keyword>
<keyword evidence="2" id="KW-0489">Methyltransferase</keyword>
<dbReference type="KEGG" id="bhc:JFL75_11795"/>
<dbReference type="InterPro" id="IPR029063">
    <property type="entry name" value="SAM-dependent_MTases_sf"/>
</dbReference>
<dbReference type="GO" id="GO:0032259">
    <property type="term" value="P:methylation"/>
    <property type="evidence" value="ECO:0007669"/>
    <property type="project" value="UniProtKB-KW"/>
</dbReference>
<evidence type="ECO:0000313" key="2">
    <source>
        <dbReference type="EMBL" id="QQO07629.1"/>
    </source>
</evidence>
<proteinExistence type="predicted"/>
<organism evidence="2 3">
    <name type="scientific">Breznakiella homolactica</name>
    <dbReference type="NCBI Taxonomy" id="2798577"/>
    <lineage>
        <taxon>Bacteria</taxon>
        <taxon>Pseudomonadati</taxon>
        <taxon>Spirochaetota</taxon>
        <taxon>Spirochaetia</taxon>
        <taxon>Spirochaetales</taxon>
        <taxon>Breznakiellaceae</taxon>
        <taxon>Breznakiella</taxon>
    </lineage>
</organism>
<dbReference type="PANTHER" id="PTHR43591">
    <property type="entry name" value="METHYLTRANSFERASE"/>
    <property type="match status" value="1"/>
</dbReference>
<protein>
    <submittedName>
        <fullName evidence="2">Methyltransferase domain-containing protein</fullName>
    </submittedName>
</protein>
<gene>
    <name evidence="2" type="ORF">JFL75_11795</name>
</gene>